<comment type="subcellular location">
    <subcellularLocation>
        <location evidence="1">Nucleus</location>
    </subcellularLocation>
</comment>
<organism evidence="8 9">
    <name type="scientific">Bemisia tabaci</name>
    <name type="common">Sweetpotato whitefly</name>
    <name type="synonym">Aleurodes tabaci</name>
    <dbReference type="NCBI Taxonomy" id="7038"/>
    <lineage>
        <taxon>Eukaryota</taxon>
        <taxon>Metazoa</taxon>
        <taxon>Ecdysozoa</taxon>
        <taxon>Arthropoda</taxon>
        <taxon>Hexapoda</taxon>
        <taxon>Insecta</taxon>
        <taxon>Pterygota</taxon>
        <taxon>Neoptera</taxon>
        <taxon>Paraneoptera</taxon>
        <taxon>Hemiptera</taxon>
        <taxon>Sternorrhyncha</taxon>
        <taxon>Aleyrodoidea</taxon>
        <taxon>Aleyrodidae</taxon>
        <taxon>Aleyrodinae</taxon>
        <taxon>Bemisia</taxon>
    </lineage>
</organism>
<dbReference type="InterPro" id="IPR038348">
    <property type="entry name" value="SLED_sf"/>
</dbReference>
<dbReference type="CDD" id="cd20095">
    <property type="entry name" value="MBT_SFMBT_rpt3"/>
    <property type="match status" value="1"/>
</dbReference>
<evidence type="ECO:0000313" key="8">
    <source>
        <dbReference type="EMBL" id="CAH0392035.1"/>
    </source>
</evidence>
<dbReference type="InterPro" id="IPR021987">
    <property type="entry name" value="SLED"/>
</dbReference>
<feature type="region of interest" description="Disordered" evidence="6">
    <location>
        <begin position="688"/>
        <end position="710"/>
    </location>
</feature>
<feature type="repeat" description="MBT" evidence="5">
    <location>
        <begin position="134"/>
        <end position="234"/>
    </location>
</feature>
<feature type="region of interest" description="Disordered" evidence="6">
    <location>
        <begin position="1"/>
        <end position="20"/>
    </location>
</feature>
<reference evidence="8" key="1">
    <citation type="submission" date="2021-12" db="EMBL/GenBank/DDBJ databases">
        <authorList>
            <person name="King R."/>
        </authorList>
    </citation>
    <scope>NUCLEOTIDE SEQUENCE</scope>
</reference>
<dbReference type="Pfam" id="PF02820">
    <property type="entry name" value="MBT"/>
    <property type="match status" value="4"/>
</dbReference>
<evidence type="ECO:0000256" key="4">
    <source>
        <dbReference type="ARBA" id="ARBA00023242"/>
    </source>
</evidence>
<dbReference type="CDD" id="cd20094">
    <property type="entry name" value="MBT_SFMBT_rpt2"/>
    <property type="match status" value="1"/>
</dbReference>
<evidence type="ECO:0000256" key="2">
    <source>
        <dbReference type="ARBA" id="ARBA00022491"/>
    </source>
</evidence>
<dbReference type="CDD" id="cd20096">
    <property type="entry name" value="MBT_SFMBT_rpt4"/>
    <property type="match status" value="1"/>
</dbReference>
<evidence type="ECO:0000313" key="9">
    <source>
        <dbReference type="Proteomes" id="UP001152759"/>
    </source>
</evidence>
<evidence type="ECO:0000256" key="1">
    <source>
        <dbReference type="ARBA" id="ARBA00004123"/>
    </source>
</evidence>
<feature type="region of interest" description="Disordered" evidence="6">
    <location>
        <begin position="745"/>
        <end position="764"/>
    </location>
</feature>
<dbReference type="PANTHER" id="PTHR12247">
    <property type="entry name" value="POLYCOMB GROUP PROTEIN"/>
    <property type="match status" value="1"/>
</dbReference>
<sequence>MESDPAPEGNDIAKSQSDEKSESICDEFIWQDYMDATQTEPVLPFLFDHVEKGLQSCFKEGMKIEVPHKDNAELHWVADIISVYGSLLRLRYVGVNDDPSNIYWLDPAIHKVHRLGWCKDNGKPLIPPRSVSDASIAENPEEYLKGAETLSEEITGDGYTPVERLKQGMKVEVQDEKNPHFLWIATIIENVGGRLLLRYDSPVSNSPNFWLYYTSPRLFPIGFCEKHGHPLEFRRPSSIITSADVDDSKWNSILESSLEEGSNFSIPPDLIQIRVGTIKHDLTVGMKCEALHPKNRIEICPATVVKIFDEFYFLVVIDDLTLDDDGLLSSDLFWLGYIGHPYIFPIGWSKKANIELANPKKWISKSGKFNWSEYLSETNSAEAPISIEHACAQELGFEINLKLEAMNPENPNQICAATVTALKQHLLQIRLDSHDESQENHIITSYNSTDIFPVGWCDTNSYPLKPPRDSQDVLKNFKISYEEELKESTSSNSSTVNGPVSKAVPSLSGSSWCPKIYFNHKCFTGPFLSKTGLAKLPKAVGPGPVTLVLKEILSMLIGIAYLPNRVLKELQCLEKTPSTHVEVLKAKYKTALYRAEVEIVTSSDKVTSFCEDVCHRLQICPNLLSLAPLDGSPCPKKCHLMSKTNISTASVNPKQTRKTGEMRKIVKIEKSRNEYVPEVLTRRSLKKTRSRLNQLENSKESMEENVAPAKKTRYETRGVKLPSFAVRNKPRQKCEDELMVVGTPSQNKLPLPIKRGRKSHRRTENRDKLVKSLTIIQTIKDISNQEYIVPSNPYRWSVEDLYDYISETPDCHMLAPLLKSQEFDGISFMLLNLPSCVESLNLNYKMAIRLCRHVEAVKYAYLSKYKSSTSIETDVC</sequence>
<dbReference type="AlphaFoldDB" id="A0A9P0AIJ3"/>
<feature type="repeat" description="MBT" evidence="5">
    <location>
        <begin position="248"/>
        <end position="359"/>
    </location>
</feature>
<accession>A0A9P0AIJ3</accession>
<feature type="domain" description="SLED" evidence="7">
    <location>
        <begin position="513"/>
        <end position="625"/>
    </location>
</feature>
<dbReference type="Pfam" id="PF12140">
    <property type="entry name" value="SLED"/>
    <property type="match status" value="1"/>
</dbReference>
<dbReference type="PROSITE" id="PS51079">
    <property type="entry name" value="MBT"/>
    <property type="match status" value="4"/>
</dbReference>
<keyword evidence="3" id="KW-0677">Repeat</keyword>
<dbReference type="GO" id="GO:0005634">
    <property type="term" value="C:nucleus"/>
    <property type="evidence" value="ECO:0007669"/>
    <property type="project" value="UniProtKB-SubCell"/>
</dbReference>
<evidence type="ECO:0000256" key="3">
    <source>
        <dbReference type="ARBA" id="ARBA00022737"/>
    </source>
</evidence>
<name>A0A9P0AIJ3_BEMTA</name>
<dbReference type="InterPro" id="IPR004092">
    <property type="entry name" value="Mbt"/>
</dbReference>
<dbReference type="SUPFAM" id="SSF47769">
    <property type="entry name" value="SAM/Pointed domain"/>
    <property type="match status" value="1"/>
</dbReference>
<feature type="repeat" description="MBT" evidence="5">
    <location>
        <begin position="369"/>
        <end position="467"/>
    </location>
</feature>
<gene>
    <name evidence="8" type="ORF">BEMITA_LOCUS10594</name>
</gene>
<dbReference type="Gene3D" id="1.10.150.50">
    <property type="entry name" value="Transcription Factor, Ets-1"/>
    <property type="match status" value="1"/>
</dbReference>
<dbReference type="InterPro" id="IPR050548">
    <property type="entry name" value="PcG_chromatin_remod_factors"/>
</dbReference>
<dbReference type="Gene3D" id="2.30.30.140">
    <property type="match status" value="4"/>
</dbReference>
<evidence type="ECO:0000256" key="5">
    <source>
        <dbReference type="PROSITE-ProRule" id="PRU00459"/>
    </source>
</evidence>
<dbReference type="OrthoDB" id="5917609at2759"/>
<dbReference type="KEGG" id="btab:109044104"/>
<dbReference type="Proteomes" id="UP001152759">
    <property type="component" value="Chromosome 6"/>
</dbReference>
<dbReference type="Gene3D" id="3.90.1150.190">
    <property type="entry name" value="SLED domain"/>
    <property type="match status" value="1"/>
</dbReference>
<dbReference type="SMART" id="SM00561">
    <property type="entry name" value="MBT"/>
    <property type="match status" value="4"/>
</dbReference>
<dbReference type="GO" id="GO:0003682">
    <property type="term" value="F:chromatin binding"/>
    <property type="evidence" value="ECO:0007669"/>
    <property type="project" value="TreeGrafter"/>
</dbReference>
<keyword evidence="2" id="KW-0678">Repressor</keyword>
<dbReference type="GO" id="GO:0042393">
    <property type="term" value="F:histone binding"/>
    <property type="evidence" value="ECO:0007669"/>
    <property type="project" value="TreeGrafter"/>
</dbReference>
<feature type="repeat" description="MBT" evidence="5">
    <location>
        <begin position="28"/>
        <end position="128"/>
    </location>
</feature>
<evidence type="ECO:0000256" key="6">
    <source>
        <dbReference type="SAM" id="MobiDB-lite"/>
    </source>
</evidence>
<dbReference type="InterPro" id="IPR013761">
    <property type="entry name" value="SAM/pointed_sf"/>
</dbReference>
<evidence type="ECO:0000259" key="7">
    <source>
        <dbReference type="Pfam" id="PF12140"/>
    </source>
</evidence>
<dbReference type="EMBL" id="OU963867">
    <property type="protein sequence ID" value="CAH0392035.1"/>
    <property type="molecule type" value="Genomic_DNA"/>
</dbReference>
<keyword evidence="9" id="KW-1185">Reference proteome</keyword>
<keyword evidence="4" id="KW-0539">Nucleus</keyword>
<dbReference type="PANTHER" id="PTHR12247:SF129">
    <property type="entry name" value="SOP-2-RELATED PROTEIN 3"/>
    <property type="match status" value="1"/>
</dbReference>
<proteinExistence type="predicted"/>
<protein>
    <recommendedName>
        <fullName evidence="7">SLED domain-containing protein</fullName>
    </recommendedName>
</protein>
<dbReference type="GO" id="GO:0045892">
    <property type="term" value="P:negative regulation of DNA-templated transcription"/>
    <property type="evidence" value="ECO:0007669"/>
    <property type="project" value="TreeGrafter"/>
</dbReference>
<dbReference type="SUPFAM" id="SSF63748">
    <property type="entry name" value="Tudor/PWWP/MBT"/>
    <property type="match status" value="4"/>
</dbReference>
<dbReference type="CDD" id="cd20093">
    <property type="entry name" value="MBT_SFMBT_rpt1"/>
    <property type="match status" value="1"/>
</dbReference>